<feature type="transmembrane region" description="Helical" evidence="1">
    <location>
        <begin position="298"/>
        <end position="324"/>
    </location>
</feature>
<dbReference type="InParanoid" id="G4TFC5"/>
<dbReference type="STRING" id="1109443.G4TFC5"/>
<feature type="transmembrane region" description="Helical" evidence="1">
    <location>
        <begin position="272"/>
        <end position="292"/>
    </location>
</feature>
<feature type="transmembrane region" description="Helical" evidence="1">
    <location>
        <begin position="216"/>
        <end position="236"/>
    </location>
</feature>
<name>G4TFC5_SERID</name>
<feature type="transmembrane region" description="Helical" evidence="1">
    <location>
        <begin position="111"/>
        <end position="137"/>
    </location>
</feature>
<organism evidence="2 3">
    <name type="scientific">Serendipita indica (strain DSM 11827)</name>
    <name type="common">Root endophyte fungus</name>
    <name type="synonym">Piriformospora indica</name>
    <dbReference type="NCBI Taxonomy" id="1109443"/>
    <lineage>
        <taxon>Eukaryota</taxon>
        <taxon>Fungi</taxon>
        <taxon>Dikarya</taxon>
        <taxon>Basidiomycota</taxon>
        <taxon>Agaricomycotina</taxon>
        <taxon>Agaricomycetes</taxon>
        <taxon>Sebacinales</taxon>
        <taxon>Serendipitaceae</taxon>
        <taxon>Serendipita</taxon>
    </lineage>
</organism>
<dbReference type="eggNOG" id="ENOG502SNJI">
    <property type="taxonomic scope" value="Eukaryota"/>
</dbReference>
<sequence>MSLTKSLVAGATFAAALTAAVFTVCVHFEASGGVHLCRDACTPAVVKEYGIKYGLGVQSIDTFLCHLDAFFRASLESPVLEFTQLFLLSVPVSVFVLLIESMRDDKPLVGFVPLLFTILLQTISGALGGTLFWMPFVVQACFGGSRQAKKPLNQVDVEAALIATVGGYLAPTAWMFLTKDSLAILVWQFFPIYLSILQNGWKFYKRNAPRQPGFDLLQLSLFILSGVGTISWFYILKPHISNSILMDIYNWAPSWSIPDRSTATLPSAALHILQYDALWMFGSAILAGVFLMDTIKEALFAIQTIPLFTLLFGPGAVIGGLWMYREMQLLINEQEAAAKAAAAKKK</sequence>
<evidence type="ECO:0000256" key="1">
    <source>
        <dbReference type="SAM" id="Phobius"/>
    </source>
</evidence>
<dbReference type="HOGENOM" id="CLU_051717_0_0_1"/>
<dbReference type="OrthoDB" id="72269at2759"/>
<feature type="transmembrane region" description="Helical" evidence="1">
    <location>
        <begin position="157"/>
        <end position="177"/>
    </location>
</feature>
<proteinExistence type="predicted"/>
<protein>
    <submittedName>
        <fullName evidence="2">Uncharacterized protein</fullName>
    </submittedName>
</protein>
<keyword evidence="1" id="KW-0472">Membrane</keyword>
<dbReference type="OMA" id="MAMWREG"/>
<dbReference type="Proteomes" id="UP000007148">
    <property type="component" value="Unassembled WGS sequence"/>
</dbReference>
<evidence type="ECO:0000313" key="2">
    <source>
        <dbReference type="EMBL" id="CCA70018.1"/>
    </source>
</evidence>
<feature type="transmembrane region" description="Helical" evidence="1">
    <location>
        <begin position="184"/>
        <end position="204"/>
    </location>
</feature>
<comment type="caution">
    <text evidence="2">The sequence shown here is derived from an EMBL/GenBank/DDBJ whole genome shotgun (WGS) entry which is preliminary data.</text>
</comment>
<keyword evidence="1" id="KW-0812">Transmembrane</keyword>
<dbReference type="AlphaFoldDB" id="G4TFC5"/>
<dbReference type="EMBL" id="CAFZ01000070">
    <property type="protein sequence ID" value="CCA70018.1"/>
    <property type="molecule type" value="Genomic_DNA"/>
</dbReference>
<keyword evidence="3" id="KW-1185">Reference proteome</keyword>
<feature type="transmembrane region" description="Helical" evidence="1">
    <location>
        <begin position="82"/>
        <end position="99"/>
    </location>
</feature>
<gene>
    <name evidence="2" type="ORF">PIIN_03958</name>
</gene>
<keyword evidence="1" id="KW-1133">Transmembrane helix</keyword>
<reference evidence="2 3" key="1">
    <citation type="journal article" date="2011" name="PLoS Pathog.">
        <title>Endophytic Life Strategies Decoded by Genome and Transcriptome Analyses of the Mutualistic Root Symbiont Piriformospora indica.</title>
        <authorList>
            <person name="Zuccaro A."/>
            <person name="Lahrmann U."/>
            <person name="Guldener U."/>
            <person name="Langen G."/>
            <person name="Pfiffi S."/>
            <person name="Biedenkopf D."/>
            <person name="Wong P."/>
            <person name="Samans B."/>
            <person name="Grimm C."/>
            <person name="Basiewicz M."/>
            <person name="Murat C."/>
            <person name="Martin F."/>
            <person name="Kogel K.H."/>
        </authorList>
    </citation>
    <scope>NUCLEOTIDE SEQUENCE [LARGE SCALE GENOMIC DNA]</scope>
    <source>
        <strain evidence="2 3">DSM 11827</strain>
    </source>
</reference>
<evidence type="ECO:0000313" key="3">
    <source>
        <dbReference type="Proteomes" id="UP000007148"/>
    </source>
</evidence>
<accession>G4TFC5</accession>